<organism evidence="6 7">
    <name type="scientific">Pseudomonas oryzae</name>
    <dbReference type="NCBI Taxonomy" id="1392877"/>
    <lineage>
        <taxon>Bacteria</taxon>
        <taxon>Pseudomonadati</taxon>
        <taxon>Pseudomonadota</taxon>
        <taxon>Gammaproteobacteria</taxon>
        <taxon>Pseudomonadales</taxon>
        <taxon>Pseudomonadaceae</taxon>
        <taxon>Pseudomonas</taxon>
    </lineage>
</organism>
<evidence type="ECO:0000256" key="2">
    <source>
        <dbReference type="ARBA" id="ARBA00022679"/>
    </source>
</evidence>
<dbReference type="OrthoDB" id="9812274at2"/>
<dbReference type="Proteomes" id="UP000243359">
    <property type="component" value="Chromosome I"/>
</dbReference>
<dbReference type="PANTHER" id="PTHR10434">
    <property type="entry name" value="1-ACYL-SN-GLYCEROL-3-PHOSPHATE ACYLTRANSFERASE"/>
    <property type="match status" value="1"/>
</dbReference>
<gene>
    <name evidence="6" type="ORF">SAMN05216221_3521</name>
</gene>
<keyword evidence="4" id="KW-1133">Transmembrane helix</keyword>
<accession>A0A1H1XSI8</accession>
<feature type="domain" description="Phospholipid/glycerol acyltransferase" evidence="5">
    <location>
        <begin position="73"/>
        <end position="187"/>
    </location>
</feature>
<dbReference type="CDD" id="cd07989">
    <property type="entry name" value="LPLAT_AGPAT-like"/>
    <property type="match status" value="1"/>
</dbReference>
<feature type="transmembrane region" description="Helical" evidence="4">
    <location>
        <begin position="7"/>
        <end position="31"/>
    </location>
</feature>
<evidence type="ECO:0000259" key="5">
    <source>
        <dbReference type="SMART" id="SM00563"/>
    </source>
</evidence>
<reference evidence="7" key="1">
    <citation type="submission" date="2016-10" db="EMBL/GenBank/DDBJ databases">
        <authorList>
            <person name="Varghese N."/>
            <person name="Submissions S."/>
        </authorList>
    </citation>
    <scope>NUCLEOTIDE SEQUENCE [LARGE SCALE GENOMIC DNA]</scope>
    <source>
        <strain evidence="7">KCTC 32247</strain>
    </source>
</reference>
<keyword evidence="2 6" id="KW-0808">Transferase</keyword>
<dbReference type="SUPFAM" id="SSF69593">
    <property type="entry name" value="Glycerol-3-phosphate (1)-acyltransferase"/>
    <property type="match status" value="1"/>
</dbReference>
<dbReference type="Pfam" id="PF01553">
    <property type="entry name" value="Acyltransferase"/>
    <property type="match status" value="1"/>
</dbReference>
<dbReference type="EMBL" id="LT629751">
    <property type="protein sequence ID" value="SDT11829.1"/>
    <property type="molecule type" value="Genomic_DNA"/>
</dbReference>
<dbReference type="AlphaFoldDB" id="A0A1H1XSI8"/>
<dbReference type="PANTHER" id="PTHR10434:SF40">
    <property type="entry name" value="1-ACYL-SN-GLYCEROL-3-PHOSPHATE ACYLTRANSFERASE"/>
    <property type="match status" value="1"/>
</dbReference>
<protein>
    <submittedName>
        <fullName evidence="6">1-acyl-sn-glycerol-3-phosphate acyltransferase</fullName>
    </submittedName>
</protein>
<dbReference type="RefSeq" id="WP_090350918.1">
    <property type="nucleotide sequence ID" value="NZ_LT629751.1"/>
</dbReference>
<proteinExistence type="predicted"/>
<evidence type="ECO:0000313" key="6">
    <source>
        <dbReference type="EMBL" id="SDT11829.1"/>
    </source>
</evidence>
<sequence length="248" mass="27235">MQGLRTVVFYVLLGLSAVIWCLLCLPIAPFLPLHARYVLIARSWCRFAVGLTRMVLGIRYEVEGLDNIPAQPCVVLAKHQSTWETFYLTGLFAPLALVLKRELLRIPFFGWAMALIKPIAIDRDNPKQALKQVASIGHERLGQGFWLLVFPEGTRVPAGEMGKFSRSGASLAVGANLPVLPIAHNAGECWPRDGWAKYPGTIKVVIGQPLQAEGEGPRAVAELSARAEAWIAETMQRINGTARAEQAN</sequence>
<comment type="pathway">
    <text evidence="1">Lipid metabolism.</text>
</comment>
<dbReference type="SMART" id="SM00563">
    <property type="entry name" value="PlsC"/>
    <property type="match status" value="1"/>
</dbReference>
<keyword evidence="3 6" id="KW-0012">Acyltransferase</keyword>
<dbReference type="GO" id="GO:0003841">
    <property type="term" value="F:1-acylglycerol-3-phosphate O-acyltransferase activity"/>
    <property type="evidence" value="ECO:0007669"/>
    <property type="project" value="TreeGrafter"/>
</dbReference>
<name>A0A1H1XSI8_9PSED</name>
<dbReference type="STRING" id="1392877.SAMN05216221_3521"/>
<keyword evidence="4" id="KW-0812">Transmembrane</keyword>
<dbReference type="InterPro" id="IPR002123">
    <property type="entry name" value="Plipid/glycerol_acylTrfase"/>
</dbReference>
<keyword evidence="4" id="KW-0472">Membrane</keyword>
<evidence type="ECO:0000256" key="4">
    <source>
        <dbReference type="SAM" id="Phobius"/>
    </source>
</evidence>
<dbReference type="GO" id="GO:0006654">
    <property type="term" value="P:phosphatidic acid biosynthetic process"/>
    <property type="evidence" value="ECO:0007669"/>
    <property type="project" value="TreeGrafter"/>
</dbReference>
<evidence type="ECO:0000313" key="7">
    <source>
        <dbReference type="Proteomes" id="UP000243359"/>
    </source>
</evidence>
<evidence type="ECO:0000256" key="1">
    <source>
        <dbReference type="ARBA" id="ARBA00005189"/>
    </source>
</evidence>
<keyword evidence="7" id="KW-1185">Reference proteome</keyword>
<evidence type="ECO:0000256" key="3">
    <source>
        <dbReference type="ARBA" id="ARBA00023315"/>
    </source>
</evidence>